<dbReference type="EMBL" id="LXQA010964477">
    <property type="protein sequence ID" value="MCI79029.1"/>
    <property type="molecule type" value="Genomic_DNA"/>
</dbReference>
<feature type="compositionally biased region" description="Polar residues" evidence="1">
    <location>
        <begin position="1"/>
        <end position="11"/>
    </location>
</feature>
<reference evidence="2 3" key="1">
    <citation type="journal article" date="2018" name="Front. Plant Sci.">
        <title>Red Clover (Trifolium pratense) and Zigzag Clover (T. medium) - A Picture of Genomic Similarities and Differences.</title>
        <authorList>
            <person name="Dluhosova J."/>
            <person name="Istvanek J."/>
            <person name="Nedelnik J."/>
            <person name="Repkova J."/>
        </authorList>
    </citation>
    <scope>NUCLEOTIDE SEQUENCE [LARGE SCALE GENOMIC DNA]</scope>
    <source>
        <strain evidence="3">cv. 10/8</strain>
        <tissue evidence="2">Leaf</tissue>
    </source>
</reference>
<accession>A0A392UVL5</accession>
<protein>
    <submittedName>
        <fullName evidence="2">Uncharacterized protein</fullName>
    </submittedName>
</protein>
<feature type="region of interest" description="Disordered" evidence="1">
    <location>
        <begin position="1"/>
        <end position="20"/>
    </location>
</feature>
<keyword evidence="3" id="KW-1185">Reference proteome</keyword>
<dbReference type="AlphaFoldDB" id="A0A392UVL5"/>
<evidence type="ECO:0000313" key="3">
    <source>
        <dbReference type="Proteomes" id="UP000265520"/>
    </source>
</evidence>
<feature type="non-terminal residue" evidence="2">
    <location>
        <position position="1"/>
    </location>
</feature>
<comment type="caution">
    <text evidence="2">The sequence shown here is derived from an EMBL/GenBank/DDBJ whole genome shotgun (WGS) entry which is preliminary data.</text>
</comment>
<evidence type="ECO:0000313" key="2">
    <source>
        <dbReference type="EMBL" id="MCI79029.1"/>
    </source>
</evidence>
<dbReference type="Proteomes" id="UP000265520">
    <property type="component" value="Unassembled WGS sequence"/>
</dbReference>
<name>A0A392UVL5_9FABA</name>
<evidence type="ECO:0000256" key="1">
    <source>
        <dbReference type="SAM" id="MobiDB-lite"/>
    </source>
</evidence>
<proteinExistence type="predicted"/>
<sequence>SQTLVESSGQNKGHKPLESNQVVEVAESHEMKRNSEAAVVVDSYASILRQCGLV</sequence>
<gene>
    <name evidence="2" type="ORF">A2U01_0100300</name>
</gene>
<organism evidence="2 3">
    <name type="scientific">Trifolium medium</name>
    <dbReference type="NCBI Taxonomy" id="97028"/>
    <lineage>
        <taxon>Eukaryota</taxon>
        <taxon>Viridiplantae</taxon>
        <taxon>Streptophyta</taxon>
        <taxon>Embryophyta</taxon>
        <taxon>Tracheophyta</taxon>
        <taxon>Spermatophyta</taxon>
        <taxon>Magnoliopsida</taxon>
        <taxon>eudicotyledons</taxon>
        <taxon>Gunneridae</taxon>
        <taxon>Pentapetalae</taxon>
        <taxon>rosids</taxon>
        <taxon>fabids</taxon>
        <taxon>Fabales</taxon>
        <taxon>Fabaceae</taxon>
        <taxon>Papilionoideae</taxon>
        <taxon>50 kb inversion clade</taxon>
        <taxon>NPAAA clade</taxon>
        <taxon>Hologalegina</taxon>
        <taxon>IRL clade</taxon>
        <taxon>Trifolieae</taxon>
        <taxon>Trifolium</taxon>
    </lineage>
</organism>